<keyword evidence="4 12" id="KW-0547">Nucleotide-binding</keyword>
<evidence type="ECO:0000259" key="13">
    <source>
        <dbReference type="SMART" id="SM00836"/>
    </source>
</evidence>
<dbReference type="AlphaFoldDB" id="A0AAV0WBH0"/>
<dbReference type="EC" id="6.1.1.19" evidence="2"/>
<evidence type="ECO:0000256" key="5">
    <source>
        <dbReference type="ARBA" id="ARBA00022840"/>
    </source>
</evidence>
<dbReference type="GO" id="GO:0006420">
    <property type="term" value="P:arginyl-tRNA aminoacylation"/>
    <property type="evidence" value="ECO:0007669"/>
    <property type="project" value="InterPro"/>
</dbReference>
<dbReference type="Proteomes" id="UP001160148">
    <property type="component" value="Unassembled WGS sequence"/>
</dbReference>
<dbReference type="Pfam" id="PF00750">
    <property type="entry name" value="tRNA-synt_1d"/>
    <property type="match status" value="1"/>
</dbReference>
<evidence type="ECO:0000313" key="15">
    <source>
        <dbReference type="Proteomes" id="UP001160148"/>
    </source>
</evidence>
<dbReference type="GO" id="GO:0005739">
    <property type="term" value="C:mitochondrion"/>
    <property type="evidence" value="ECO:0007669"/>
    <property type="project" value="TreeGrafter"/>
</dbReference>
<dbReference type="InterPro" id="IPR035684">
    <property type="entry name" value="ArgRS_core"/>
</dbReference>
<dbReference type="GO" id="GO:0005524">
    <property type="term" value="F:ATP binding"/>
    <property type="evidence" value="ECO:0007669"/>
    <property type="project" value="UniProtKB-KW"/>
</dbReference>
<dbReference type="FunFam" id="1.10.730.10:FF:000006">
    <property type="entry name" value="Arginyl-tRNA synthetase 2, mitochondrial"/>
    <property type="match status" value="1"/>
</dbReference>
<keyword evidence="3 12" id="KW-0436">Ligase</keyword>
<name>A0AAV0WBH0_9HEMI</name>
<dbReference type="InterPro" id="IPR014729">
    <property type="entry name" value="Rossmann-like_a/b/a_fold"/>
</dbReference>
<dbReference type="PANTHER" id="PTHR11956">
    <property type="entry name" value="ARGINYL-TRNA SYNTHETASE"/>
    <property type="match status" value="1"/>
</dbReference>
<dbReference type="Gene3D" id="1.10.730.10">
    <property type="entry name" value="Isoleucyl-tRNA Synthetase, Domain 1"/>
    <property type="match status" value="1"/>
</dbReference>
<evidence type="ECO:0000313" key="14">
    <source>
        <dbReference type="EMBL" id="CAI6353280.1"/>
    </source>
</evidence>
<dbReference type="InterPro" id="IPR008909">
    <property type="entry name" value="DALR_anticod-bd"/>
</dbReference>
<evidence type="ECO:0000256" key="12">
    <source>
        <dbReference type="RuleBase" id="RU363038"/>
    </source>
</evidence>
<dbReference type="NCBIfam" id="TIGR00456">
    <property type="entry name" value="argS"/>
    <property type="match status" value="1"/>
</dbReference>
<evidence type="ECO:0000256" key="7">
    <source>
        <dbReference type="ARBA" id="ARBA00023146"/>
    </source>
</evidence>
<reference evidence="14 15" key="1">
    <citation type="submission" date="2023-01" db="EMBL/GenBank/DDBJ databases">
        <authorList>
            <person name="Whitehead M."/>
        </authorList>
    </citation>
    <scope>NUCLEOTIDE SEQUENCE [LARGE SCALE GENOMIC DNA]</scope>
</reference>
<dbReference type="GO" id="GO:0004814">
    <property type="term" value="F:arginine-tRNA ligase activity"/>
    <property type="evidence" value="ECO:0007669"/>
    <property type="project" value="UniProtKB-EC"/>
</dbReference>
<comment type="caution">
    <text evidence="14">The sequence shown here is derived from an EMBL/GenBank/DDBJ whole genome shotgun (WGS) entry which is preliminary data.</text>
</comment>
<proteinExistence type="inferred from homology"/>
<dbReference type="EMBL" id="CARXXK010000002">
    <property type="protein sequence ID" value="CAI6353280.1"/>
    <property type="molecule type" value="Genomic_DNA"/>
</dbReference>
<organism evidence="14 15">
    <name type="scientific">Macrosiphum euphorbiae</name>
    <name type="common">potato aphid</name>
    <dbReference type="NCBI Taxonomy" id="13131"/>
    <lineage>
        <taxon>Eukaryota</taxon>
        <taxon>Metazoa</taxon>
        <taxon>Ecdysozoa</taxon>
        <taxon>Arthropoda</taxon>
        <taxon>Hexapoda</taxon>
        <taxon>Insecta</taxon>
        <taxon>Pterygota</taxon>
        <taxon>Neoptera</taxon>
        <taxon>Paraneoptera</taxon>
        <taxon>Hemiptera</taxon>
        <taxon>Sternorrhyncha</taxon>
        <taxon>Aphidomorpha</taxon>
        <taxon>Aphidoidea</taxon>
        <taxon>Aphididae</taxon>
        <taxon>Macrosiphini</taxon>
        <taxon>Macrosiphum</taxon>
    </lineage>
</organism>
<keyword evidence="5 12" id="KW-0067">ATP-binding</keyword>
<feature type="domain" description="DALR anticodon binding" evidence="13">
    <location>
        <begin position="459"/>
        <end position="575"/>
    </location>
</feature>
<dbReference type="Pfam" id="PF05746">
    <property type="entry name" value="DALR_1"/>
    <property type="match status" value="1"/>
</dbReference>
<keyword evidence="7 12" id="KW-0030">Aminoacyl-tRNA synthetase</keyword>
<evidence type="ECO:0000256" key="10">
    <source>
        <dbReference type="ARBA" id="ARBA00049339"/>
    </source>
</evidence>
<evidence type="ECO:0000256" key="11">
    <source>
        <dbReference type="ARBA" id="ARBA00049595"/>
    </source>
</evidence>
<dbReference type="PRINTS" id="PR01038">
    <property type="entry name" value="TRNASYNTHARG"/>
</dbReference>
<dbReference type="SUPFAM" id="SSF52374">
    <property type="entry name" value="Nucleotidylyl transferase"/>
    <property type="match status" value="1"/>
</dbReference>
<dbReference type="InterPro" id="IPR009080">
    <property type="entry name" value="tRNAsynth_Ia_anticodon-bd"/>
</dbReference>
<comment type="catalytic activity">
    <reaction evidence="10">
        <text>tRNA(Arg) + L-arginine + ATP = L-arginyl-tRNA(Arg) + AMP + diphosphate</text>
        <dbReference type="Rhea" id="RHEA:20301"/>
        <dbReference type="Rhea" id="RHEA-COMP:9658"/>
        <dbReference type="Rhea" id="RHEA-COMP:9673"/>
        <dbReference type="ChEBI" id="CHEBI:30616"/>
        <dbReference type="ChEBI" id="CHEBI:32682"/>
        <dbReference type="ChEBI" id="CHEBI:33019"/>
        <dbReference type="ChEBI" id="CHEBI:78442"/>
        <dbReference type="ChEBI" id="CHEBI:78513"/>
        <dbReference type="ChEBI" id="CHEBI:456215"/>
        <dbReference type="EC" id="6.1.1.19"/>
    </reaction>
</comment>
<dbReference type="PANTHER" id="PTHR11956:SF11">
    <property type="entry name" value="ARGININE--TRNA LIGASE, MITOCHONDRIAL-RELATED"/>
    <property type="match status" value="1"/>
</dbReference>
<dbReference type="SUPFAM" id="SSF47323">
    <property type="entry name" value="Anticodon-binding domain of a subclass of class I aminoacyl-tRNA synthetases"/>
    <property type="match status" value="1"/>
</dbReference>
<dbReference type="PROSITE" id="PS00178">
    <property type="entry name" value="AA_TRNA_LIGASE_I"/>
    <property type="match status" value="1"/>
</dbReference>
<dbReference type="Gene3D" id="3.40.50.620">
    <property type="entry name" value="HUPs"/>
    <property type="match status" value="1"/>
</dbReference>
<evidence type="ECO:0000256" key="1">
    <source>
        <dbReference type="ARBA" id="ARBA00005594"/>
    </source>
</evidence>
<dbReference type="InterPro" id="IPR001412">
    <property type="entry name" value="aa-tRNA-synth_I_CS"/>
</dbReference>
<dbReference type="GO" id="GO:0032543">
    <property type="term" value="P:mitochondrial translation"/>
    <property type="evidence" value="ECO:0007669"/>
    <property type="project" value="TreeGrafter"/>
</dbReference>
<dbReference type="InterPro" id="IPR001278">
    <property type="entry name" value="Arg-tRNA-ligase"/>
</dbReference>
<evidence type="ECO:0000256" key="2">
    <source>
        <dbReference type="ARBA" id="ARBA00012837"/>
    </source>
</evidence>
<dbReference type="SMART" id="SM00836">
    <property type="entry name" value="DALR_1"/>
    <property type="match status" value="1"/>
</dbReference>
<sequence length="575" mass="65325">MVRTAILSSSNYRLCKRYVAEEVACAINKNSADVVNDFIANLKIGKGNSMNDIGLHMPLNILQKHFGTNSLKDFKIPSHEITTSQLNPYHVIIHLNKYDFINNILKNNIGITSFNIVCRILNLASLTLGNCSPNIAKPFHVGHLRSTIIGNFISNLRHFIDGRVVRINYLGDWGPQFGYTLLGLEQMKPDMSKNNMTIESLHNAYILANQMAKNNLSIHDKAKSIFNDLECGNSTSDINNLWNEFRSITINELEVIYKRLGIVFDEYDWESKYSKEKIQDVLKQLSKIGLLRLKEDGSTVVLSNNQEITILKNDNSTLYLTRDIAAALRRHKYYGSEDLFYVVDNTQSKHFYLLKSLIAQINSNINVHHIPFGRIHGMSSRKGQGILLDQLLNQAKSTMILKRKYSETTKYNSMDDNEVADVLGISAIIINDLKQKRKKDYNFSWESALQVNGDTGIKLQYTHCRLISLEEVNCNITLPNEVIAECFTETVALDLILEICRFEDILTETNQELEACILVNYLFRLSNCINKALKVLNVKNASSTIAQQRILLFCRARETLSAGMKILGLVPLKCM</sequence>
<gene>
    <name evidence="14" type="ORF">MEUPH1_LOCUS9419</name>
</gene>
<evidence type="ECO:0000256" key="9">
    <source>
        <dbReference type="ARBA" id="ARBA00039495"/>
    </source>
</evidence>
<evidence type="ECO:0000256" key="4">
    <source>
        <dbReference type="ARBA" id="ARBA00022741"/>
    </source>
</evidence>
<comment type="function">
    <text evidence="11">Catalyzes the attachment of arginine to tRNA(Arg) in a two-step reaction: arginine is first activated by ATP to form Arg-AMP and then transferred to the acceptor end of tRNA(Arg).</text>
</comment>
<keyword evidence="15" id="KW-1185">Reference proteome</keyword>
<keyword evidence="6 12" id="KW-0648">Protein biosynthesis</keyword>
<evidence type="ECO:0000256" key="6">
    <source>
        <dbReference type="ARBA" id="ARBA00022917"/>
    </source>
</evidence>
<accession>A0AAV0WBH0</accession>
<evidence type="ECO:0000256" key="8">
    <source>
        <dbReference type="ARBA" id="ARBA00033033"/>
    </source>
</evidence>
<evidence type="ECO:0000256" key="3">
    <source>
        <dbReference type="ARBA" id="ARBA00022598"/>
    </source>
</evidence>
<protein>
    <recommendedName>
        <fullName evidence="9">Probable arginine--tRNA ligase, mitochondrial</fullName>
        <ecNumber evidence="2">6.1.1.19</ecNumber>
    </recommendedName>
    <alternativeName>
        <fullName evidence="8">Arginyl-tRNA synthetase</fullName>
    </alternativeName>
</protein>
<comment type="similarity">
    <text evidence="1 12">Belongs to the class-I aminoacyl-tRNA synthetase family.</text>
</comment>